<dbReference type="Proteomes" id="UP000199258">
    <property type="component" value="Unassembled WGS sequence"/>
</dbReference>
<keyword evidence="3" id="KW-1185">Reference proteome</keyword>
<dbReference type="PANTHER" id="PTHR34293">
    <property type="entry name" value="HTH-TYPE TRANSCRIPTIONAL REGULATOR TRMBL2"/>
    <property type="match status" value="1"/>
</dbReference>
<proteinExistence type="predicted"/>
<evidence type="ECO:0000313" key="2">
    <source>
        <dbReference type="EMBL" id="SDI50793.1"/>
    </source>
</evidence>
<dbReference type="PROSITE" id="PS50043">
    <property type="entry name" value="HTH_LUXR_2"/>
    <property type="match status" value="1"/>
</dbReference>
<gene>
    <name evidence="2" type="ORF">SAMN04488693_11310</name>
</gene>
<dbReference type="SMART" id="SM00421">
    <property type="entry name" value="HTH_LUXR"/>
    <property type="match status" value="1"/>
</dbReference>
<feature type="domain" description="HTH luxR-type" evidence="1">
    <location>
        <begin position="255"/>
        <end position="320"/>
    </location>
</feature>
<dbReference type="InterPro" id="IPR000792">
    <property type="entry name" value="Tscrpt_reg_LuxR_C"/>
</dbReference>
<dbReference type="EMBL" id="FNDT01000013">
    <property type="protein sequence ID" value="SDI50793.1"/>
    <property type="molecule type" value="Genomic_DNA"/>
</dbReference>
<dbReference type="PANTHER" id="PTHR34293:SF1">
    <property type="entry name" value="HTH-TYPE TRANSCRIPTIONAL REGULATOR TRMBL2"/>
    <property type="match status" value="1"/>
</dbReference>
<dbReference type="InterPro" id="IPR036388">
    <property type="entry name" value="WH-like_DNA-bd_sf"/>
</dbReference>
<dbReference type="GO" id="GO:0003677">
    <property type="term" value="F:DNA binding"/>
    <property type="evidence" value="ECO:0007669"/>
    <property type="project" value="InterPro"/>
</dbReference>
<dbReference type="Gene3D" id="1.10.10.10">
    <property type="entry name" value="Winged helix-like DNA-binding domain superfamily/Winged helix DNA-binding domain"/>
    <property type="match status" value="1"/>
</dbReference>
<organism evidence="2 3">
    <name type="scientific">Arthrobacter subterraneus</name>
    <dbReference type="NCBI Taxonomy" id="335973"/>
    <lineage>
        <taxon>Bacteria</taxon>
        <taxon>Bacillati</taxon>
        <taxon>Actinomycetota</taxon>
        <taxon>Actinomycetes</taxon>
        <taxon>Micrococcales</taxon>
        <taxon>Micrococcaceae</taxon>
        <taxon>Arthrobacter</taxon>
    </lineage>
</organism>
<dbReference type="SUPFAM" id="SSF46894">
    <property type="entry name" value="C-terminal effector domain of the bipartite response regulators"/>
    <property type="match status" value="1"/>
</dbReference>
<dbReference type="GO" id="GO:0006355">
    <property type="term" value="P:regulation of DNA-templated transcription"/>
    <property type="evidence" value="ECO:0007669"/>
    <property type="project" value="InterPro"/>
</dbReference>
<dbReference type="AlphaFoldDB" id="A0A1G8L503"/>
<dbReference type="RefSeq" id="WP_026543957.1">
    <property type="nucleotide sequence ID" value="NZ_FNDT01000013.1"/>
</dbReference>
<accession>A0A1G8L503</accession>
<evidence type="ECO:0000313" key="3">
    <source>
        <dbReference type="Proteomes" id="UP000199258"/>
    </source>
</evidence>
<dbReference type="STRING" id="335973.SAMN04488693_11310"/>
<protein>
    <submittedName>
        <fullName evidence="2">Regulatory protein, luxR family</fullName>
    </submittedName>
</protein>
<dbReference type="OrthoDB" id="5932488at2"/>
<reference evidence="2 3" key="1">
    <citation type="submission" date="2016-10" db="EMBL/GenBank/DDBJ databases">
        <authorList>
            <person name="de Groot N.N."/>
        </authorList>
    </citation>
    <scope>NUCLEOTIDE SEQUENCE [LARGE SCALE GENOMIC DNA]</scope>
    <source>
        <strain evidence="2 3">NP_1H</strain>
    </source>
</reference>
<dbReference type="Pfam" id="PF00196">
    <property type="entry name" value="GerE"/>
    <property type="match status" value="1"/>
</dbReference>
<dbReference type="InterPro" id="IPR051797">
    <property type="entry name" value="TrmB-like"/>
</dbReference>
<name>A0A1G8L503_9MICC</name>
<sequence length="322" mass="35927">MLDGISIELYRYAVGNPGWTTSEASEALGYTLREINAAMEVLVERRLLSEQDASAHAYVAVSPDVALADLVDADERAVQDLRARISARRRELSTLVPTYLEARKSVITSSSVETLEDPHLIHRVLIDYGRDVTEKVLIAQPGQGSTADVQEENVRKDLELLSQGVERKTLYDISTRDHVPTRKAVAAITAGGGRFGALPRVPLRMLIFDRKLALVARQLRHDDKAALVVRDPHLIHIFTQLFEFAWELSEPFLVDEPSPSPLNSTQQAILKGLAAGYSDEVIARRLDINVRTCRRHIAWMLETLHADSRFQAGIKAHQAGWI</sequence>
<dbReference type="InterPro" id="IPR016032">
    <property type="entry name" value="Sig_transdc_resp-reg_C-effctor"/>
</dbReference>
<evidence type="ECO:0000259" key="1">
    <source>
        <dbReference type="PROSITE" id="PS50043"/>
    </source>
</evidence>